<evidence type="ECO:0000256" key="5">
    <source>
        <dbReference type="SAM" id="SignalP"/>
    </source>
</evidence>
<feature type="disulfide bond" evidence="4">
    <location>
        <begin position="56"/>
        <end position="375"/>
    </location>
</feature>
<comment type="caution">
    <text evidence="6">The sequence shown here is derived from an EMBL/GenBank/DDBJ whole genome shotgun (WGS) entry which is preliminary data.</text>
</comment>
<reference evidence="6" key="1">
    <citation type="journal article" date="2019" name="G3 (Bethesda)">
        <title>Genome Assemblies of Two Rare Opportunistic Yeast Pathogens: Diutina rugosa (syn. Candida rugosa) and Trichomonascus ciferrii (syn. Candida ciferrii).</title>
        <authorList>
            <person name="Mixao V."/>
            <person name="Saus E."/>
            <person name="Hansen A.P."/>
            <person name="Lass-Florl C."/>
            <person name="Gabaldon T."/>
        </authorList>
    </citation>
    <scope>NUCLEOTIDE SEQUENCE</scope>
    <source>
        <strain evidence="6">CBS 4856</strain>
    </source>
</reference>
<dbReference type="InterPro" id="IPR029033">
    <property type="entry name" value="His_PPase_superfam"/>
</dbReference>
<protein>
    <submittedName>
        <fullName evidence="6">Uncharacterized protein</fullName>
    </submittedName>
</protein>
<dbReference type="Gene3D" id="3.40.50.1240">
    <property type="entry name" value="Phosphoglycerate mutase-like"/>
    <property type="match status" value="1"/>
</dbReference>
<dbReference type="GO" id="GO:0009277">
    <property type="term" value="C:fungal-type cell wall"/>
    <property type="evidence" value="ECO:0007669"/>
    <property type="project" value="TreeGrafter"/>
</dbReference>
<name>A0A642V7V8_9ASCO</name>
<evidence type="ECO:0000313" key="6">
    <source>
        <dbReference type="EMBL" id="KAA8916180.1"/>
    </source>
</evidence>
<feature type="active site" description="Nucleophile" evidence="3">
    <location>
        <position position="67"/>
    </location>
</feature>
<evidence type="ECO:0000256" key="2">
    <source>
        <dbReference type="ARBA" id="ARBA00023180"/>
    </source>
</evidence>
<proteinExistence type="predicted"/>
<dbReference type="OrthoDB" id="6509975at2759"/>
<dbReference type="Pfam" id="PF00328">
    <property type="entry name" value="His_Phos_2"/>
    <property type="match status" value="1"/>
</dbReference>
<feature type="chain" id="PRO_5024843260" evidence="5">
    <location>
        <begin position="18"/>
        <end position="444"/>
    </location>
</feature>
<evidence type="ECO:0000256" key="4">
    <source>
        <dbReference type="PIRSR" id="PIRSR000894-2"/>
    </source>
</evidence>
<gene>
    <name evidence="6" type="ORF">TRICI_001671</name>
</gene>
<feature type="disulfide bond" evidence="4">
    <location>
        <begin position="200"/>
        <end position="425"/>
    </location>
</feature>
<dbReference type="CDD" id="cd07061">
    <property type="entry name" value="HP_HAP_like"/>
    <property type="match status" value="1"/>
</dbReference>
<evidence type="ECO:0000256" key="3">
    <source>
        <dbReference type="PIRSR" id="PIRSR000894-1"/>
    </source>
</evidence>
<dbReference type="Proteomes" id="UP000761534">
    <property type="component" value="Unassembled WGS sequence"/>
</dbReference>
<evidence type="ECO:0000313" key="7">
    <source>
        <dbReference type="Proteomes" id="UP000761534"/>
    </source>
</evidence>
<keyword evidence="5" id="KW-0732">Signal</keyword>
<feature type="signal peptide" evidence="5">
    <location>
        <begin position="1"/>
        <end position="17"/>
    </location>
</feature>
<feature type="active site" description="Proton donor" evidence="3">
    <location>
        <position position="326"/>
    </location>
</feature>
<evidence type="ECO:0000256" key="1">
    <source>
        <dbReference type="ARBA" id="ARBA00022801"/>
    </source>
</evidence>
<dbReference type="PIRSF" id="PIRSF000894">
    <property type="entry name" value="Acid_phosphatase"/>
    <property type="match status" value="1"/>
</dbReference>
<feature type="disulfide bond" evidence="4">
    <location>
        <begin position="251"/>
        <end position="264"/>
    </location>
</feature>
<dbReference type="SUPFAM" id="SSF53254">
    <property type="entry name" value="Phosphoglycerate mutase-like"/>
    <property type="match status" value="1"/>
</dbReference>
<accession>A0A642V7V8</accession>
<dbReference type="GO" id="GO:0003993">
    <property type="term" value="F:acid phosphatase activity"/>
    <property type="evidence" value="ECO:0007669"/>
    <property type="project" value="TreeGrafter"/>
</dbReference>
<dbReference type="AlphaFoldDB" id="A0A642V7V8"/>
<sequence length="444" mass="49950">MVLFILGLLLFSALGRAVDTPLNQTVRKPNFRLFGGNGPYATHELMGIDPSVPGGCQVEQVVMLSRHAGRYPVSFQSSQYERTIRKIQHMRQLSGPLEFIKTYQMFMNSSDQGQLTSTGPFNGALQARMLGEQFRSKYSSLWYSNSTTKLNLLASKSDRVIETCELFAKGFFANDTSKFTVVQIPEIGGGVNSLTPEYSCIHRYDLLSAMFKGQEFLDSSFQHIVDRFKNYTQPLALPLDSNDIVSLMSLCPFELSTKARSQFCNLFDDEDWKAFDYYNSLIQYYSFGPNTNASRAAGSVFTNATLALLKQGPEEMGPLYFNFAHDIDVIAALGSLGLFLPDSDLPTDHTPIENPFQLGQLTPMLAHLVFERISCQNSPTPYIRLLINDAPIPVPKCQSGPGRTCPISDFENYVNQHFTSFQDVCGTSPFQKDYFDLFWEYKNK</sequence>
<keyword evidence="1" id="KW-0378">Hydrolase</keyword>
<dbReference type="VEuPathDB" id="FungiDB:TRICI_001671"/>
<dbReference type="EMBL" id="SWFS01000118">
    <property type="protein sequence ID" value="KAA8916180.1"/>
    <property type="molecule type" value="Genomic_DNA"/>
</dbReference>
<dbReference type="PANTHER" id="PTHR20963:SF18">
    <property type="entry name" value="ACID PHOSPHATASE PHO11-RELATED"/>
    <property type="match status" value="1"/>
</dbReference>
<keyword evidence="2" id="KW-0325">Glycoprotein</keyword>
<keyword evidence="4" id="KW-1015">Disulfide bond</keyword>
<organism evidence="6 7">
    <name type="scientific">Trichomonascus ciferrii</name>
    <dbReference type="NCBI Taxonomy" id="44093"/>
    <lineage>
        <taxon>Eukaryota</taxon>
        <taxon>Fungi</taxon>
        <taxon>Dikarya</taxon>
        <taxon>Ascomycota</taxon>
        <taxon>Saccharomycotina</taxon>
        <taxon>Dipodascomycetes</taxon>
        <taxon>Dipodascales</taxon>
        <taxon>Trichomonascaceae</taxon>
        <taxon>Trichomonascus</taxon>
        <taxon>Trichomonascus ciferrii complex</taxon>
    </lineage>
</organism>
<dbReference type="InterPro" id="IPR000560">
    <property type="entry name" value="His_Pase_clade-2"/>
</dbReference>
<dbReference type="PANTHER" id="PTHR20963">
    <property type="entry name" value="MULTIPLE INOSITOL POLYPHOSPHATE PHOSPHATASE-RELATED"/>
    <property type="match status" value="1"/>
</dbReference>
<feature type="disulfide bond" evidence="4">
    <location>
        <begin position="397"/>
        <end position="405"/>
    </location>
</feature>
<dbReference type="InterPro" id="IPR016274">
    <property type="entry name" value="Histidine_acid_Pase_euk"/>
</dbReference>
<keyword evidence="7" id="KW-1185">Reference proteome</keyword>